<sequence>MHRSFFASPRGPFAGVAEERRRLGGQRLAGRARAAQHRPVVAVARAVVQRVVMPRRAPVGRLRGEQDAARARDVVRARRERGDDLADLRRVDAPHPRVAEFLAGAARVVRDDAHVAYLGRHVVRRRLAVRVARGGDLELRAAHERVVELAGRAHRVVRNRAVMRGYEIHQAEAQGRDDRQRGDPRGVGERAVRLDQHVDGDRLRDAELDAGRLDERAHLGRVGRAADLRQRQVRGRARRAQDDAHVVAPVRVGNVVDTHADAPEAVRLAADERGDARRVLGLAADGRAVLAVERDVEDGTELGLQRERFEHQLLAARVMIAARQDRGRRNAFVQHFCGCERGHLFFCVRSGSGPA</sequence>
<dbReference type="EnsemblBacteria" id="ABA52294">
    <property type="protein sequence ID" value="ABA52294"/>
    <property type="gene ID" value="BURPS1710b_A0796"/>
</dbReference>
<evidence type="ECO:0000313" key="2">
    <source>
        <dbReference type="EMBL" id="ABA52294.1"/>
    </source>
</evidence>
<proteinExistence type="predicted"/>
<reference evidence="2 3" key="1">
    <citation type="submission" date="2005-09" db="EMBL/GenBank/DDBJ databases">
        <authorList>
            <person name="Woods D.E."/>
            <person name="Nierman W.C."/>
        </authorList>
    </citation>
    <scope>NUCLEOTIDE SEQUENCE [LARGE SCALE GENOMIC DNA]</scope>
    <source>
        <strain evidence="2 3">1710b</strain>
    </source>
</reference>
<evidence type="ECO:0000256" key="1">
    <source>
        <dbReference type="SAM" id="MobiDB-lite"/>
    </source>
</evidence>
<dbReference type="EMBL" id="CP000125">
    <property type="protein sequence ID" value="ABA52294.1"/>
    <property type="molecule type" value="Genomic_DNA"/>
</dbReference>
<evidence type="ECO:0000313" key="3">
    <source>
        <dbReference type="Proteomes" id="UP000002700"/>
    </source>
</evidence>
<feature type="region of interest" description="Disordered" evidence="1">
    <location>
        <begin position="171"/>
        <end position="190"/>
    </location>
</feature>
<dbReference type="KEGG" id="bpm:BURPS1710b_A0796"/>
<accession>Q3JKE8</accession>
<organism evidence="2 3">
    <name type="scientific">Burkholderia pseudomallei (strain 1710b)</name>
    <dbReference type="NCBI Taxonomy" id="320372"/>
    <lineage>
        <taxon>Bacteria</taxon>
        <taxon>Pseudomonadati</taxon>
        <taxon>Pseudomonadota</taxon>
        <taxon>Betaproteobacteria</taxon>
        <taxon>Burkholderiales</taxon>
        <taxon>Burkholderiaceae</taxon>
        <taxon>Burkholderia</taxon>
        <taxon>pseudomallei group</taxon>
    </lineage>
</organism>
<protein>
    <submittedName>
        <fullName evidence="2">Uncharacterized protein</fullName>
    </submittedName>
</protein>
<dbReference type="AlphaFoldDB" id="Q3JKE8"/>
<gene>
    <name evidence="2" type="ordered locus">BURPS1710b_A0796</name>
</gene>
<dbReference type="HOGENOM" id="CLU_780048_0_0_4"/>
<dbReference type="Proteomes" id="UP000002700">
    <property type="component" value="Chromosome II"/>
</dbReference>
<name>Q3JKE8_BURP1</name>